<keyword evidence="3" id="KW-1185">Reference proteome</keyword>
<feature type="signal peptide" evidence="1">
    <location>
        <begin position="1"/>
        <end position="20"/>
    </location>
</feature>
<dbReference type="PROSITE" id="PS51257">
    <property type="entry name" value="PROKAR_LIPOPROTEIN"/>
    <property type="match status" value="1"/>
</dbReference>
<name>A0ABP9BL11_9SPHI</name>
<protein>
    <recommendedName>
        <fullName evidence="4">Galactose oxidase</fullName>
    </recommendedName>
</protein>
<dbReference type="PANTHER" id="PTHR45632">
    <property type="entry name" value="LD33804P"/>
    <property type="match status" value="1"/>
</dbReference>
<dbReference type="Gene3D" id="2.120.10.80">
    <property type="entry name" value="Kelch-type beta propeller"/>
    <property type="match status" value="1"/>
</dbReference>
<evidence type="ECO:0000313" key="3">
    <source>
        <dbReference type="Proteomes" id="UP001501411"/>
    </source>
</evidence>
<dbReference type="EMBL" id="BAABIQ010000038">
    <property type="protein sequence ID" value="GAA4796945.1"/>
    <property type="molecule type" value="Genomic_DNA"/>
</dbReference>
<dbReference type="RefSeq" id="WP_345232304.1">
    <property type="nucleotide sequence ID" value="NZ_BAABIQ010000038.1"/>
</dbReference>
<dbReference type="InterPro" id="IPR015915">
    <property type="entry name" value="Kelch-typ_b-propeller"/>
</dbReference>
<dbReference type="Pfam" id="PF24996">
    <property type="entry name" value="NANM"/>
    <property type="match status" value="2"/>
</dbReference>
<evidence type="ECO:0008006" key="4">
    <source>
        <dbReference type="Google" id="ProtNLM"/>
    </source>
</evidence>
<comment type="caution">
    <text evidence="2">The sequence shown here is derived from an EMBL/GenBank/DDBJ whole genome shotgun (WGS) entry which is preliminary data.</text>
</comment>
<accession>A0ABP9BL11</accession>
<sequence length="353" mass="38598">MFKKIIIGLGLVMFISCRHAPQQDFSLKWETLPAIPDTIGFAGSYSGVANDALVVAGGANFPDGGAPWKGAKKVWHDDIFILEKGDKAWKRVGHLPQAAGYGVSVTWKDGLIIAGGGNASTNLAEVWYLRYQDKEITFQRMPDLPQPIANACGIVVSDVLYIMGGTTSPRALSSAHNFWTLDLNQPNQGWQVLEAWPGPSRMLAVAAAVGEELFLFSGTQLKEGKRTYLKDAYRYHSTRGWDRIAPLPQSVVAAPSPAYAYHQQLLIFGGDDGALANEQEPDLAQHPGFSKTIWAYDVEGDTWKEAGILPDFPAVTTPLVYWNHQLVIPGGEIKPSVRTPRVLAGTIVQKEQE</sequence>
<feature type="chain" id="PRO_5046848087" description="Galactose oxidase" evidence="1">
    <location>
        <begin position="21"/>
        <end position="353"/>
    </location>
</feature>
<dbReference type="SUPFAM" id="SSF50965">
    <property type="entry name" value="Galactose oxidase, central domain"/>
    <property type="match status" value="1"/>
</dbReference>
<dbReference type="InterPro" id="IPR011043">
    <property type="entry name" value="Gal_Oxase/kelch_b-propeller"/>
</dbReference>
<evidence type="ECO:0000256" key="1">
    <source>
        <dbReference type="SAM" id="SignalP"/>
    </source>
</evidence>
<dbReference type="Proteomes" id="UP001501411">
    <property type="component" value="Unassembled WGS sequence"/>
</dbReference>
<evidence type="ECO:0000313" key="2">
    <source>
        <dbReference type="EMBL" id="GAA4796945.1"/>
    </source>
</evidence>
<proteinExistence type="predicted"/>
<dbReference type="InterPro" id="IPR056734">
    <property type="entry name" value="NANM"/>
</dbReference>
<keyword evidence="1" id="KW-0732">Signal</keyword>
<reference evidence="3" key="1">
    <citation type="journal article" date="2019" name="Int. J. Syst. Evol. Microbiol.">
        <title>The Global Catalogue of Microorganisms (GCM) 10K type strain sequencing project: providing services to taxonomists for standard genome sequencing and annotation.</title>
        <authorList>
            <consortium name="The Broad Institute Genomics Platform"/>
            <consortium name="The Broad Institute Genome Sequencing Center for Infectious Disease"/>
            <person name="Wu L."/>
            <person name="Ma J."/>
        </authorList>
    </citation>
    <scope>NUCLEOTIDE SEQUENCE [LARGE SCALE GENOMIC DNA]</scope>
    <source>
        <strain evidence="3">JCM 18200</strain>
    </source>
</reference>
<gene>
    <name evidence="2" type="ORF">GCM10023231_26790</name>
</gene>
<organism evidence="2 3">
    <name type="scientific">Olivibacter ginsenosidimutans</name>
    <dbReference type="NCBI Taxonomy" id="1176537"/>
    <lineage>
        <taxon>Bacteria</taxon>
        <taxon>Pseudomonadati</taxon>
        <taxon>Bacteroidota</taxon>
        <taxon>Sphingobacteriia</taxon>
        <taxon>Sphingobacteriales</taxon>
        <taxon>Sphingobacteriaceae</taxon>
        <taxon>Olivibacter</taxon>
    </lineage>
</organism>